<accession>A0A1I7X1Y1</accession>
<organism evidence="1 2">
    <name type="scientific">Heterorhabditis bacteriophora</name>
    <name type="common">Entomopathogenic nematode worm</name>
    <dbReference type="NCBI Taxonomy" id="37862"/>
    <lineage>
        <taxon>Eukaryota</taxon>
        <taxon>Metazoa</taxon>
        <taxon>Ecdysozoa</taxon>
        <taxon>Nematoda</taxon>
        <taxon>Chromadorea</taxon>
        <taxon>Rhabditida</taxon>
        <taxon>Rhabditina</taxon>
        <taxon>Rhabditomorpha</taxon>
        <taxon>Strongyloidea</taxon>
        <taxon>Heterorhabditidae</taxon>
        <taxon>Heterorhabditis</taxon>
    </lineage>
</organism>
<protein>
    <submittedName>
        <fullName evidence="2">Uncharacterized protein</fullName>
    </submittedName>
</protein>
<name>A0A1I7X1Y1_HETBA</name>
<dbReference type="WBParaSite" id="Hba_11409">
    <property type="protein sequence ID" value="Hba_11409"/>
    <property type="gene ID" value="Hba_11409"/>
</dbReference>
<dbReference type="AlphaFoldDB" id="A0A1I7X1Y1"/>
<dbReference type="Proteomes" id="UP000095283">
    <property type="component" value="Unplaced"/>
</dbReference>
<sequence length="37" mass="4184">MSSIRMEQKRDDKITLSAVLFNETNGKATQLESQGQQ</sequence>
<keyword evidence="1" id="KW-1185">Reference proteome</keyword>
<evidence type="ECO:0000313" key="1">
    <source>
        <dbReference type="Proteomes" id="UP000095283"/>
    </source>
</evidence>
<reference evidence="2" key="1">
    <citation type="submission" date="2016-11" db="UniProtKB">
        <authorList>
            <consortium name="WormBaseParasite"/>
        </authorList>
    </citation>
    <scope>IDENTIFICATION</scope>
</reference>
<evidence type="ECO:0000313" key="2">
    <source>
        <dbReference type="WBParaSite" id="Hba_11409"/>
    </source>
</evidence>
<proteinExistence type="predicted"/>